<sequence length="123" mass="13323">MLNGKAKILLIILCMIGMLIGISGISVASSIVRYSSDWPVAIDPAVALDCQSHTAMVNLYDALILTDTEGNIIPHVAKSWDVPSDGLTYTFYLRPGIKFNDGSELTAEDVKFSMDRMLTIGEG</sequence>
<dbReference type="GO" id="GO:1904680">
    <property type="term" value="F:peptide transmembrane transporter activity"/>
    <property type="evidence" value="ECO:0007669"/>
    <property type="project" value="TreeGrafter"/>
</dbReference>
<protein>
    <recommendedName>
        <fullName evidence="1">Solute-binding protein family 5 domain-containing protein</fullName>
    </recommendedName>
</protein>
<dbReference type="EMBL" id="BARS01035406">
    <property type="protein sequence ID" value="GAG18161.1"/>
    <property type="molecule type" value="Genomic_DNA"/>
</dbReference>
<evidence type="ECO:0000259" key="1">
    <source>
        <dbReference type="Pfam" id="PF00496"/>
    </source>
</evidence>
<organism evidence="2">
    <name type="scientific">marine sediment metagenome</name>
    <dbReference type="NCBI Taxonomy" id="412755"/>
    <lineage>
        <taxon>unclassified sequences</taxon>
        <taxon>metagenomes</taxon>
        <taxon>ecological metagenomes</taxon>
    </lineage>
</organism>
<dbReference type="InterPro" id="IPR039424">
    <property type="entry name" value="SBP_5"/>
</dbReference>
<feature type="domain" description="Solute-binding protein family 5" evidence="1">
    <location>
        <begin position="72"/>
        <end position="120"/>
    </location>
</feature>
<dbReference type="GO" id="GO:0015833">
    <property type="term" value="P:peptide transport"/>
    <property type="evidence" value="ECO:0007669"/>
    <property type="project" value="TreeGrafter"/>
</dbReference>
<accession>X0WZI7</accession>
<dbReference type="SUPFAM" id="SSF53850">
    <property type="entry name" value="Periplasmic binding protein-like II"/>
    <property type="match status" value="1"/>
</dbReference>
<proteinExistence type="predicted"/>
<comment type="caution">
    <text evidence="2">The sequence shown here is derived from an EMBL/GenBank/DDBJ whole genome shotgun (WGS) entry which is preliminary data.</text>
</comment>
<dbReference type="Gene3D" id="3.40.190.10">
    <property type="entry name" value="Periplasmic binding protein-like II"/>
    <property type="match status" value="1"/>
</dbReference>
<name>X0WZI7_9ZZZZ</name>
<dbReference type="InterPro" id="IPR000914">
    <property type="entry name" value="SBP_5_dom"/>
</dbReference>
<gene>
    <name evidence="2" type="ORF">S01H1_54549</name>
</gene>
<dbReference type="AlphaFoldDB" id="X0WZI7"/>
<feature type="non-terminal residue" evidence="2">
    <location>
        <position position="123"/>
    </location>
</feature>
<dbReference type="Pfam" id="PF00496">
    <property type="entry name" value="SBP_bac_5"/>
    <property type="match status" value="1"/>
</dbReference>
<dbReference type="PANTHER" id="PTHR30290">
    <property type="entry name" value="PERIPLASMIC BINDING COMPONENT OF ABC TRANSPORTER"/>
    <property type="match status" value="1"/>
</dbReference>
<dbReference type="Gene3D" id="3.90.76.10">
    <property type="entry name" value="Dipeptide-binding Protein, Domain 1"/>
    <property type="match status" value="1"/>
</dbReference>
<reference evidence="2" key="1">
    <citation type="journal article" date="2014" name="Front. Microbiol.">
        <title>High frequency of phylogenetically diverse reductive dehalogenase-homologous genes in deep subseafloor sedimentary metagenomes.</title>
        <authorList>
            <person name="Kawai M."/>
            <person name="Futagami T."/>
            <person name="Toyoda A."/>
            <person name="Takaki Y."/>
            <person name="Nishi S."/>
            <person name="Hori S."/>
            <person name="Arai W."/>
            <person name="Tsubouchi T."/>
            <person name="Morono Y."/>
            <person name="Uchiyama I."/>
            <person name="Ito T."/>
            <person name="Fujiyama A."/>
            <person name="Inagaki F."/>
            <person name="Takami H."/>
        </authorList>
    </citation>
    <scope>NUCLEOTIDE SEQUENCE</scope>
    <source>
        <strain evidence="2">Expedition CK06-06</strain>
    </source>
</reference>
<evidence type="ECO:0000313" key="2">
    <source>
        <dbReference type="EMBL" id="GAG18161.1"/>
    </source>
</evidence>